<dbReference type="SMART" id="SM00387">
    <property type="entry name" value="HATPase_c"/>
    <property type="match status" value="1"/>
</dbReference>
<dbReference type="InterPro" id="IPR003594">
    <property type="entry name" value="HATPase_dom"/>
</dbReference>
<keyword evidence="8" id="KW-0902">Two-component regulatory system</keyword>
<evidence type="ECO:0000256" key="8">
    <source>
        <dbReference type="ARBA" id="ARBA00023012"/>
    </source>
</evidence>
<feature type="transmembrane region" description="Helical" evidence="9">
    <location>
        <begin position="50"/>
        <end position="77"/>
    </location>
</feature>
<evidence type="ECO:0000256" key="2">
    <source>
        <dbReference type="ARBA" id="ARBA00012438"/>
    </source>
</evidence>
<dbReference type="InterPro" id="IPR005467">
    <property type="entry name" value="His_kinase_dom"/>
</dbReference>
<dbReference type="CDD" id="cd00075">
    <property type="entry name" value="HATPase"/>
    <property type="match status" value="1"/>
</dbReference>
<dbReference type="CDD" id="cd00082">
    <property type="entry name" value="HisKA"/>
    <property type="match status" value="1"/>
</dbReference>
<keyword evidence="9" id="KW-0812">Transmembrane</keyword>
<comment type="catalytic activity">
    <reaction evidence="1">
        <text>ATP + protein L-histidine = ADP + protein N-phospho-L-histidine.</text>
        <dbReference type="EC" id="2.7.13.3"/>
    </reaction>
</comment>
<dbReference type="RefSeq" id="WP_136948274.1">
    <property type="nucleotide sequence ID" value="NZ_SWFM01000005.1"/>
</dbReference>
<keyword evidence="6 11" id="KW-0418">Kinase</keyword>
<evidence type="ECO:0000313" key="11">
    <source>
        <dbReference type="EMBL" id="TKD68831.1"/>
    </source>
</evidence>
<comment type="caution">
    <text evidence="11">The sequence shown here is derived from an EMBL/GenBank/DDBJ whole genome shotgun (WGS) entry which is preliminary data.</text>
</comment>
<dbReference type="PRINTS" id="PR00344">
    <property type="entry name" value="BCTRLSENSOR"/>
</dbReference>
<dbReference type="EC" id="2.7.13.3" evidence="2"/>
<dbReference type="InterPro" id="IPR003661">
    <property type="entry name" value="HisK_dim/P_dom"/>
</dbReference>
<evidence type="ECO:0000256" key="4">
    <source>
        <dbReference type="ARBA" id="ARBA00022679"/>
    </source>
</evidence>
<dbReference type="SMART" id="SM00388">
    <property type="entry name" value="HisKA"/>
    <property type="match status" value="1"/>
</dbReference>
<feature type="domain" description="Histidine kinase" evidence="10">
    <location>
        <begin position="210"/>
        <end position="413"/>
    </location>
</feature>
<dbReference type="PROSITE" id="PS50109">
    <property type="entry name" value="HIS_KIN"/>
    <property type="match status" value="1"/>
</dbReference>
<gene>
    <name evidence="11" type="ORF">FBF83_16680</name>
</gene>
<keyword evidence="5" id="KW-0547">Nucleotide-binding</keyword>
<feature type="transmembrane region" description="Helical" evidence="9">
    <location>
        <begin position="113"/>
        <end position="131"/>
    </location>
</feature>
<proteinExistence type="predicted"/>
<dbReference type="SUPFAM" id="SSF55874">
    <property type="entry name" value="ATPase domain of HSP90 chaperone/DNA topoisomerase II/histidine kinase"/>
    <property type="match status" value="1"/>
</dbReference>
<evidence type="ECO:0000256" key="5">
    <source>
        <dbReference type="ARBA" id="ARBA00022741"/>
    </source>
</evidence>
<keyword evidence="9" id="KW-1133">Transmembrane helix</keyword>
<keyword evidence="7" id="KW-0067">ATP-binding</keyword>
<sequence>MKMVPPKEIDLKEEKRANTLLFFLFYLTFVLFDVYRFGIRPLLNPDSEPILYKSLTIMIAHILIYVITTALLPLSIYLSKKQKPFFVKYLYFFVFMAGSLTIEILEYHGTNNVYASGSPVELVFVLFSPIFVDRTYYFVIVIGLVCKYAFMGIFTSSPEVALPIMLLLLFSVVTFIILNRFIGYLNAVEKSYEHSSHNEKLAFIGRIATGVTHEIKNPLTSLKGFVQLQEVEQKYNPKYSKIMLQELDRLNIIVNDLMVLGKPQAVKLKPLDLHECITYVVDLFQQEAENKYISIYTHYDEQVQVLGEDGRIKQVLLNILKNAIEAMPDGGEIRIKLFKDQEWTTVQIIDRGIGIPQKDIPNLEKAFYSTKENGTGLGLMVSYKIIEEHGGKIRIDSEVGVGTTFSLCFPTPI</sequence>
<dbReference type="SUPFAM" id="SSF47384">
    <property type="entry name" value="Homodimeric domain of signal transducing histidine kinase"/>
    <property type="match status" value="1"/>
</dbReference>
<dbReference type="InterPro" id="IPR036890">
    <property type="entry name" value="HATPase_C_sf"/>
</dbReference>
<evidence type="ECO:0000313" key="12">
    <source>
        <dbReference type="Proteomes" id="UP000310541"/>
    </source>
</evidence>
<dbReference type="Pfam" id="PF00512">
    <property type="entry name" value="HisKA"/>
    <property type="match status" value="1"/>
</dbReference>
<accession>A0A4U1MDW7</accession>
<evidence type="ECO:0000256" key="1">
    <source>
        <dbReference type="ARBA" id="ARBA00000085"/>
    </source>
</evidence>
<dbReference type="PANTHER" id="PTHR43065:SF34">
    <property type="entry name" value="SPORULATION KINASE A"/>
    <property type="match status" value="1"/>
</dbReference>
<dbReference type="Pfam" id="PF20971">
    <property type="entry name" value="MASE12"/>
    <property type="match status" value="1"/>
</dbReference>
<keyword evidence="9" id="KW-0472">Membrane</keyword>
<evidence type="ECO:0000259" key="10">
    <source>
        <dbReference type="PROSITE" id="PS50109"/>
    </source>
</evidence>
<dbReference type="InterPro" id="IPR036097">
    <property type="entry name" value="HisK_dim/P_sf"/>
</dbReference>
<evidence type="ECO:0000256" key="9">
    <source>
        <dbReference type="SAM" id="Phobius"/>
    </source>
</evidence>
<dbReference type="GO" id="GO:0000155">
    <property type="term" value="F:phosphorelay sensor kinase activity"/>
    <property type="evidence" value="ECO:0007669"/>
    <property type="project" value="InterPro"/>
</dbReference>
<keyword evidence="3" id="KW-0597">Phosphoprotein</keyword>
<organism evidence="11 12">
    <name type="scientific">Guptibacillus hwajinpoensis</name>
    <dbReference type="NCBI Taxonomy" id="208199"/>
    <lineage>
        <taxon>Bacteria</taxon>
        <taxon>Bacillati</taxon>
        <taxon>Bacillota</taxon>
        <taxon>Bacilli</taxon>
        <taxon>Bacillales</taxon>
        <taxon>Guptibacillaceae</taxon>
        <taxon>Guptibacillus</taxon>
    </lineage>
</organism>
<evidence type="ECO:0000256" key="7">
    <source>
        <dbReference type="ARBA" id="ARBA00022840"/>
    </source>
</evidence>
<dbReference type="InterPro" id="IPR048436">
    <property type="entry name" value="MASE12"/>
</dbReference>
<dbReference type="PANTHER" id="PTHR43065">
    <property type="entry name" value="SENSOR HISTIDINE KINASE"/>
    <property type="match status" value="1"/>
</dbReference>
<name>A0A4U1MDW7_9BACL</name>
<dbReference type="OrthoDB" id="9815750at2"/>
<dbReference type="GO" id="GO:0005524">
    <property type="term" value="F:ATP binding"/>
    <property type="evidence" value="ECO:0007669"/>
    <property type="project" value="UniProtKB-KW"/>
</dbReference>
<reference evidence="11 12" key="1">
    <citation type="submission" date="2019-04" db="EMBL/GenBank/DDBJ databases">
        <title>Genome sequence of Bacillus hwajinpoensis strain Y2.</title>
        <authorList>
            <person name="Fair J.L."/>
            <person name="Maclea K.S."/>
        </authorList>
    </citation>
    <scope>NUCLEOTIDE SEQUENCE [LARGE SCALE GENOMIC DNA]</scope>
    <source>
        <strain evidence="11 12">Y2</strain>
    </source>
</reference>
<dbReference type="Gene3D" id="1.10.287.130">
    <property type="match status" value="1"/>
</dbReference>
<dbReference type="Proteomes" id="UP000310541">
    <property type="component" value="Unassembled WGS sequence"/>
</dbReference>
<dbReference type="EMBL" id="SWFM01000005">
    <property type="protein sequence ID" value="TKD68831.1"/>
    <property type="molecule type" value="Genomic_DNA"/>
</dbReference>
<dbReference type="InterPro" id="IPR004358">
    <property type="entry name" value="Sig_transdc_His_kin-like_C"/>
</dbReference>
<protein>
    <recommendedName>
        <fullName evidence="2">histidine kinase</fullName>
        <ecNumber evidence="2">2.7.13.3</ecNumber>
    </recommendedName>
</protein>
<evidence type="ECO:0000256" key="6">
    <source>
        <dbReference type="ARBA" id="ARBA00022777"/>
    </source>
</evidence>
<feature type="transmembrane region" description="Helical" evidence="9">
    <location>
        <begin position="136"/>
        <end position="154"/>
    </location>
</feature>
<dbReference type="Gene3D" id="3.30.565.10">
    <property type="entry name" value="Histidine kinase-like ATPase, C-terminal domain"/>
    <property type="match status" value="1"/>
</dbReference>
<feature type="transmembrane region" description="Helical" evidence="9">
    <location>
        <begin position="89"/>
        <end position="107"/>
    </location>
</feature>
<dbReference type="Pfam" id="PF02518">
    <property type="entry name" value="HATPase_c"/>
    <property type="match status" value="1"/>
</dbReference>
<feature type="transmembrane region" description="Helical" evidence="9">
    <location>
        <begin position="20"/>
        <end position="38"/>
    </location>
</feature>
<keyword evidence="4" id="KW-0808">Transferase</keyword>
<dbReference type="AlphaFoldDB" id="A0A4U1MDW7"/>
<feature type="transmembrane region" description="Helical" evidence="9">
    <location>
        <begin position="160"/>
        <end position="182"/>
    </location>
</feature>
<evidence type="ECO:0000256" key="3">
    <source>
        <dbReference type="ARBA" id="ARBA00022553"/>
    </source>
</evidence>